<dbReference type="EMBL" id="UYRT01085553">
    <property type="protein sequence ID" value="VDN30284.1"/>
    <property type="molecule type" value="Genomic_DNA"/>
</dbReference>
<dbReference type="AlphaFoldDB" id="A0A183E9Q3"/>
<dbReference type="WBParaSite" id="GPUH_0001771701-mRNA-1">
    <property type="protein sequence ID" value="GPUH_0001771701-mRNA-1"/>
    <property type="gene ID" value="GPUH_0001771701"/>
</dbReference>
<keyword evidence="2" id="KW-1185">Reference proteome</keyword>
<evidence type="ECO:0000313" key="2">
    <source>
        <dbReference type="Proteomes" id="UP000271098"/>
    </source>
</evidence>
<evidence type="ECO:0000313" key="3">
    <source>
        <dbReference type="WBParaSite" id="GPUH_0001771701-mRNA-1"/>
    </source>
</evidence>
<sequence length="354" mass="37832">MSRRTAPASFTHSFSIDASMVPTAQQTLNMHYAMQLLPSSSSVTQSALSSTAVTDSPSAIASTVNSRSSLPGGVHLAVSSIGFQQGLQYQLATLQAQAKVQQQHIGHTQLLQQIQAVQEQSQVLARVQAEAQARAAHAEARARAHVSQAAAIAAAQAHAQQQAATAFAAHAQHTANLPEYFARFTAQQQQQHCLDAATSTTAAAGPQLLNATTEQRQQQHLLLQQQLHQNSALRQQQQQHIQVAAPTNSQQQQCTLPSATVMPAVFRLATTVTPWFTAAPVLAAAESPPSPAHLQLSESRCTEMGPHEDTTYHSFMAGVMKLEKHISGCLFPSSKLAPDQQQSAAATVRENAVQ</sequence>
<organism evidence="3">
    <name type="scientific">Gongylonema pulchrum</name>
    <dbReference type="NCBI Taxonomy" id="637853"/>
    <lineage>
        <taxon>Eukaryota</taxon>
        <taxon>Metazoa</taxon>
        <taxon>Ecdysozoa</taxon>
        <taxon>Nematoda</taxon>
        <taxon>Chromadorea</taxon>
        <taxon>Rhabditida</taxon>
        <taxon>Spirurina</taxon>
        <taxon>Spiruromorpha</taxon>
        <taxon>Spiruroidea</taxon>
        <taxon>Gongylonematidae</taxon>
        <taxon>Gongylonema</taxon>
    </lineage>
</organism>
<reference evidence="3" key="1">
    <citation type="submission" date="2016-06" db="UniProtKB">
        <authorList>
            <consortium name="WormBaseParasite"/>
        </authorList>
    </citation>
    <scope>IDENTIFICATION</scope>
</reference>
<dbReference type="Proteomes" id="UP000271098">
    <property type="component" value="Unassembled WGS sequence"/>
</dbReference>
<accession>A0A183E9Q3</accession>
<name>A0A183E9Q3_9BILA</name>
<gene>
    <name evidence="1" type="ORF">GPUH_LOCUS17694</name>
</gene>
<protein>
    <submittedName>
        <fullName evidence="3">POU domain protein</fullName>
    </submittedName>
</protein>
<proteinExistence type="predicted"/>
<reference evidence="1 2" key="2">
    <citation type="submission" date="2018-11" db="EMBL/GenBank/DDBJ databases">
        <authorList>
            <consortium name="Pathogen Informatics"/>
        </authorList>
    </citation>
    <scope>NUCLEOTIDE SEQUENCE [LARGE SCALE GENOMIC DNA]</scope>
</reference>
<evidence type="ECO:0000313" key="1">
    <source>
        <dbReference type="EMBL" id="VDN30284.1"/>
    </source>
</evidence>